<organism evidence="8 9">
    <name type="scientific">Engystomops pustulosus</name>
    <name type="common">Tungara frog</name>
    <name type="synonym">Physalaemus pustulosus</name>
    <dbReference type="NCBI Taxonomy" id="76066"/>
    <lineage>
        <taxon>Eukaryota</taxon>
        <taxon>Metazoa</taxon>
        <taxon>Chordata</taxon>
        <taxon>Craniata</taxon>
        <taxon>Vertebrata</taxon>
        <taxon>Euteleostomi</taxon>
        <taxon>Amphibia</taxon>
        <taxon>Batrachia</taxon>
        <taxon>Anura</taxon>
        <taxon>Neobatrachia</taxon>
        <taxon>Hyloidea</taxon>
        <taxon>Leptodactylidae</taxon>
        <taxon>Leiuperinae</taxon>
        <taxon>Engystomops</taxon>
    </lineage>
</organism>
<dbReference type="InterPro" id="IPR035897">
    <property type="entry name" value="Toll_tir_struct_dom_sf"/>
</dbReference>
<evidence type="ECO:0000313" key="8">
    <source>
        <dbReference type="EMBL" id="KAG8563874.1"/>
    </source>
</evidence>
<dbReference type="Gene3D" id="2.60.40.10">
    <property type="entry name" value="Immunoglobulins"/>
    <property type="match status" value="1"/>
</dbReference>
<gene>
    <name evidence="8" type="ORF">GDO81_016229</name>
</gene>
<dbReference type="PANTHER" id="PTHR11890">
    <property type="entry name" value="INTERLEUKIN-1 RECEPTOR FAMILY MEMBER"/>
    <property type="match status" value="1"/>
</dbReference>
<dbReference type="SUPFAM" id="SSF52200">
    <property type="entry name" value="Toll/Interleukin receptor TIR domain"/>
    <property type="match status" value="1"/>
</dbReference>
<evidence type="ECO:0000313" key="9">
    <source>
        <dbReference type="Proteomes" id="UP000824782"/>
    </source>
</evidence>
<sequence length="398" mass="45106">MNGTECKYPLSFISPPTVTQELWPHLGSTVSLNCTLLVPGTCNRNITWMKDETAVENLYTRQDSVWTGLLSSVKFISSVLDVNLTTEGDYGNFTCQLQNNVSASFMLHKTDKAGHIAAVVFALCVLALLVIGVILYLKCRLNFNLWYRDKYGEPEMNDGRLFDAYVSFCPSNIDSKFTNFILKPQLENKYGYKLHLDERSLLPSTEPTAELLMNVSRSRRLIVVLSMAFLEQEWCQNNFRDGFFRLLELSRTPIFILFENQYKDLPDEVTQLLNGQKGTLKILMWKTDSVSPASEFWKELRLALPRKISLSEGHGDPQIHCQDDKDPMLTVSSEAADLDPDGDLGVRRSFYKAPPPRIAPVTRVPDREPAADVDISDLGSRNYSARADYYCLVTEPDL</sequence>
<dbReference type="AlphaFoldDB" id="A0AAV7AQQ0"/>
<keyword evidence="5" id="KW-0472">Membrane</keyword>
<keyword evidence="4" id="KW-0393">Immunoglobulin domain</keyword>
<evidence type="ECO:0000256" key="4">
    <source>
        <dbReference type="ARBA" id="ARBA00023319"/>
    </source>
</evidence>
<dbReference type="PROSITE" id="PS50104">
    <property type="entry name" value="TIR"/>
    <property type="match status" value="1"/>
</dbReference>
<name>A0AAV7AQQ0_ENGPU</name>
<feature type="transmembrane region" description="Helical" evidence="5">
    <location>
        <begin position="116"/>
        <end position="137"/>
    </location>
</feature>
<dbReference type="PROSITE" id="PS50835">
    <property type="entry name" value="IG_LIKE"/>
    <property type="match status" value="1"/>
</dbReference>
<feature type="domain" description="TIR" evidence="6">
    <location>
        <begin position="160"/>
        <end position="304"/>
    </location>
</feature>
<feature type="domain" description="Ig-like" evidence="7">
    <location>
        <begin position="16"/>
        <end position="106"/>
    </location>
</feature>
<dbReference type="InterPro" id="IPR036179">
    <property type="entry name" value="Ig-like_dom_sf"/>
</dbReference>
<dbReference type="InterPro" id="IPR013783">
    <property type="entry name" value="Ig-like_fold"/>
</dbReference>
<proteinExistence type="inferred from homology"/>
<dbReference type="InterPro" id="IPR000157">
    <property type="entry name" value="TIR_dom"/>
</dbReference>
<keyword evidence="9" id="KW-1185">Reference proteome</keyword>
<dbReference type="Gene3D" id="3.40.50.10140">
    <property type="entry name" value="Toll/interleukin-1 receptor homology (TIR) domain"/>
    <property type="match status" value="1"/>
</dbReference>
<dbReference type="Pfam" id="PF01582">
    <property type="entry name" value="TIR"/>
    <property type="match status" value="1"/>
</dbReference>
<dbReference type="InterPro" id="IPR015621">
    <property type="entry name" value="IL-1_rcpt_fam"/>
</dbReference>
<keyword evidence="2" id="KW-1015">Disulfide bond</keyword>
<comment type="caution">
    <text evidence="8">The sequence shown here is derived from an EMBL/GenBank/DDBJ whole genome shotgun (WGS) entry which is preliminary data.</text>
</comment>
<evidence type="ECO:0000256" key="1">
    <source>
        <dbReference type="ARBA" id="ARBA00009752"/>
    </source>
</evidence>
<evidence type="ECO:0000256" key="2">
    <source>
        <dbReference type="ARBA" id="ARBA00023157"/>
    </source>
</evidence>
<protein>
    <recommendedName>
        <fullName evidence="10">Single Ig IL-1-related receptor</fullName>
    </recommendedName>
</protein>
<comment type="similarity">
    <text evidence="1">Belongs to the interleukin-1 receptor family.</text>
</comment>
<dbReference type="PRINTS" id="PR01537">
    <property type="entry name" value="INTRLKN1R1F"/>
</dbReference>
<evidence type="ECO:0000256" key="3">
    <source>
        <dbReference type="ARBA" id="ARBA00023180"/>
    </source>
</evidence>
<reference evidence="8" key="1">
    <citation type="thesis" date="2020" institute="ProQuest LLC" country="789 East Eisenhower Parkway, Ann Arbor, MI, USA">
        <title>Comparative Genomics and Chromosome Evolution.</title>
        <authorList>
            <person name="Mudd A.B."/>
        </authorList>
    </citation>
    <scope>NUCLEOTIDE SEQUENCE</scope>
    <source>
        <strain evidence="8">237g6f4</strain>
        <tissue evidence="8">Blood</tissue>
    </source>
</reference>
<evidence type="ECO:0000259" key="7">
    <source>
        <dbReference type="PROSITE" id="PS50835"/>
    </source>
</evidence>
<evidence type="ECO:0000256" key="5">
    <source>
        <dbReference type="SAM" id="Phobius"/>
    </source>
</evidence>
<keyword evidence="3" id="KW-0325">Glycoprotein</keyword>
<dbReference type="SMART" id="SM00255">
    <property type="entry name" value="TIR"/>
    <property type="match status" value="1"/>
</dbReference>
<dbReference type="GO" id="GO:0007165">
    <property type="term" value="P:signal transduction"/>
    <property type="evidence" value="ECO:0007669"/>
    <property type="project" value="InterPro"/>
</dbReference>
<dbReference type="Proteomes" id="UP000824782">
    <property type="component" value="Unassembled WGS sequence"/>
</dbReference>
<dbReference type="PANTHER" id="PTHR11890:SF19">
    <property type="entry name" value="SINGLE IG IL-1-RELATED RECEPTOR"/>
    <property type="match status" value="1"/>
</dbReference>
<evidence type="ECO:0008006" key="10">
    <source>
        <dbReference type="Google" id="ProtNLM"/>
    </source>
</evidence>
<evidence type="ECO:0000259" key="6">
    <source>
        <dbReference type="PROSITE" id="PS50104"/>
    </source>
</evidence>
<dbReference type="EMBL" id="WNYA01000007">
    <property type="protein sequence ID" value="KAG8563874.1"/>
    <property type="molecule type" value="Genomic_DNA"/>
</dbReference>
<accession>A0AAV7AQQ0</accession>
<keyword evidence="5" id="KW-0812">Transmembrane</keyword>
<dbReference type="SUPFAM" id="SSF48726">
    <property type="entry name" value="Immunoglobulin"/>
    <property type="match status" value="1"/>
</dbReference>
<keyword evidence="5" id="KW-1133">Transmembrane helix</keyword>
<dbReference type="InterPro" id="IPR007110">
    <property type="entry name" value="Ig-like_dom"/>
</dbReference>